<evidence type="ECO:0000313" key="2">
    <source>
        <dbReference type="Proteomes" id="UP000252182"/>
    </source>
</evidence>
<gene>
    <name evidence="1" type="ORF">DTO96_102273</name>
</gene>
<dbReference type="KEGG" id="hyf:DTO96_102273"/>
<sequence length="30" mass="3484">MLSRRVSMMDFESYKQGAVHVIEGNLLIQM</sequence>
<protein>
    <submittedName>
        <fullName evidence="1">Uncharacterized protein</fullName>
    </submittedName>
</protein>
<dbReference type="EMBL" id="CP031124">
    <property type="protein sequence ID" value="AXF86518.1"/>
    <property type="molecule type" value="Genomic_DNA"/>
</dbReference>
<keyword evidence="2" id="KW-1185">Reference proteome</keyword>
<dbReference type="Proteomes" id="UP000252182">
    <property type="component" value="Chromosome"/>
</dbReference>
<name>A0A345DDT0_9BURK</name>
<accession>A0A345DDT0</accession>
<proteinExistence type="predicted"/>
<organism evidence="1 2">
    <name type="scientific">Ephemeroptericola cinctiostellae</name>
    <dbReference type="NCBI Taxonomy" id="2268024"/>
    <lineage>
        <taxon>Bacteria</taxon>
        <taxon>Pseudomonadati</taxon>
        <taxon>Pseudomonadota</taxon>
        <taxon>Betaproteobacteria</taxon>
        <taxon>Burkholderiales</taxon>
        <taxon>Burkholderiaceae</taxon>
        <taxon>Ephemeroptericola</taxon>
    </lineage>
</organism>
<dbReference type="AlphaFoldDB" id="A0A345DDT0"/>
<reference evidence="2" key="1">
    <citation type="submission" date="2018-07" db="EMBL/GenBank/DDBJ databases">
        <authorList>
            <person name="Kim H."/>
        </authorList>
    </citation>
    <scope>NUCLEOTIDE SEQUENCE [LARGE SCALE GENOMIC DNA]</scope>
    <source>
        <strain evidence="2">F02</strain>
    </source>
</reference>
<evidence type="ECO:0000313" key="1">
    <source>
        <dbReference type="EMBL" id="AXF86518.1"/>
    </source>
</evidence>